<comment type="subcellular location">
    <subcellularLocation>
        <location evidence="2">Cell membrane</location>
    </subcellularLocation>
    <subcellularLocation>
        <location evidence="1">Secreted</location>
        <location evidence="1">Cell wall</location>
    </subcellularLocation>
</comment>
<evidence type="ECO:0000256" key="14">
    <source>
        <dbReference type="ARBA" id="ARBA00042373"/>
    </source>
</evidence>
<evidence type="ECO:0000256" key="11">
    <source>
        <dbReference type="ARBA" id="ARBA00023316"/>
    </source>
</evidence>
<accession>A0A1H6HNN8</accession>
<keyword evidence="16" id="KW-1133">Transmembrane helix</keyword>
<evidence type="ECO:0000256" key="7">
    <source>
        <dbReference type="ARBA" id="ARBA00022801"/>
    </source>
</evidence>
<dbReference type="RefSeq" id="WP_074768063.1">
    <property type="nucleotide sequence ID" value="NZ_FNWO01000007.1"/>
</dbReference>
<dbReference type="SUPFAM" id="SSF51445">
    <property type="entry name" value="(Trans)glycosidases"/>
    <property type="match status" value="1"/>
</dbReference>
<feature type="transmembrane region" description="Helical" evidence="16">
    <location>
        <begin position="485"/>
        <end position="503"/>
    </location>
</feature>
<dbReference type="AlphaFoldDB" id="A0A1H6HNN8"/>
<reference evidence="18" key="1">
    <citation type="submission" date="2016-10" db="EMBL/GenBank/DDBJ databases">
        <authorList>
            <person name="Varghese N."/>
            <person name="Submissions S."/>
        </authorList>
    </citation>
    <scope>NUCLEOTIDE SEQUENCE [LARGE SCALE GENOMIC DNA]</scope>
    <source>
        <strain evidence="18">DSM 13234</strain>
    </source>
</reference>
<organism evidence="17 18">
    <name type="scientific">Magnetospirillum fulvum</name>
    <name type="common">Rhodospirillum fulvum</name>
    <dbReference type="NCBI Taxonomy" id="1082"/>
    <lineage>
        <taxon>Bacteria</taxon>
        <taxon>Pseudomonadati</taxon>
        <taxon>Pseudomonadota</taxon>
        <taxon>Alphaproteobacteria</taxon>
        <taxon>Rhodospirillales</taxon>
        <taxon>Rhodospirillaceae</taxon>
        <taxon>Magnetospirillum</taxon>
    </lineage>
</organism>
<feature type="transmembrane region" description="Helical" evidence="16">
    <location>
        <begin position="415"/>
        <end position="432"/>
    </location>
</feature>
<dbReference type="InterPro" id="IPR017853">
    <property type="entry name" value="GH"/>
</dbReference>
<protein>
    <recommendedName>
        <fullName evidence="15">Endo-1,3-beta-glucanase btgC</fullName>
    </recommendedName>
    <alternativeName>
        <fullName evidence="14">Laminarinase btgC</fullName>
    </alternativeName>
</protein>
<proteinExistence type="predicted"/>
<evidence type="ECO:0000256" key="2">
    <source>
        <dbReference type="ARBA" id="ARBA00004236"/>
    </source>
</evidence>
<keyword evidence="16" id="KW-0812">Transmembrane</keyword>
<evidence type="ECO:0000256" key="10">
    <source>
        <dbReference type="ARBA" id="ARBA00023277"/>
    </source>
</evidence>
<feature type="transmembrane region" description="Helical" evidence="16">
    <location>
        <begin position="444"/>
        <end position="464"/>
    </location>
</feature>
<dbReference type="PANTHER" id="PTHR16631">
    <property type="entry name" value="GLUCAN 1,3-BETA-GLUCOSIDASE"/>
    <property type="match status" value="1"/>
</dbReference>
<evidence type="ECO:0000256" key="15">
    <source>
        <dbReference type="ARBA" id="ARBA00043078"/>
    </source>
</evidence>
<keyword evidence="8 16" id="KW-0472">Membrane</keyword>
<dbReference type="Pfam" id="PF00332">
    <property type="entry name" value="Glyco_hydro_17"/>
    <property type="match status" value="1"/>
</dbReference>
<dbReference type="GO" id="GO:0000272">
    <property type="term" value="P:polysaccharide catabolic process"/>
    <property type="evidence" value="ECO:0007669"/>
    <property type="project" value="UniProtKB-KW"/>
</dbReference>
<keyword evidence="9" id="KW-0325">Glycoprotein</keyword>
<feature type="transmembrane region" description="Helical" evidence="16">
    <location>
        <begin position="345"/>
        <end position="363"/>
    </location>
</feature>
<evidence type="ECO:0000256" key="5">
    <source>
        <dbReference type="ARBA" id="ARBA00022525"/>
    </source>
</evidence>
<dbReference type="Proteomes" id="UP000182983">
    <property type="component" value="Unassembled WGS sequence"/>
</dbReference>
<keyword evidence="6" id="KW-0732">Signal</keyword>
<sequence>MNRILAVVVVAVLAGLQVAGWWWFNRPVPVELSFAEPFPSVSFAPFRRGQSPLTQDYPPPEQVAEDLRSLAGVTKGVRTYTSLEGMEVVPKLAEELGMEVIHSAWLGEKPIVNRREVEALIAAANKYPNSIKRVIVGNEVLLRQDLPVEDLINHIRTVKSRVSQPVSYADVWAFWLKYPQLANEVDFITIHILPYWEDEPIGVEGSARHIVDIYRRMAETFPGKPILIGEAGWPTRGRSRGPAVASMENGARFVRTLAQVSKENGFDYNVVEAFDQPWKARMEGTVGANWGVVDSDRRVKFAMSGPVEPSPFWPRHAAAAAALGTIAALGFLLRGSARYRFGAGLTVAVLAQIMAGLVVWQAVNAQAVAFDLTDEVWAWVRTGLQAALALLLVRAAAVGFAEGAAPVADRRAERLVPFYAIAAIVASTLLLVHGRYRDIPNLEFLVPCLGVTAYGLARMAVLRLDWRNAFAVGRLFGGASEGGFVPARAMTIGLALAAFASLLSEAVALARGDDFVVSHPAFSDQLPLLLRGMWINQEMVTWAAMVLLMALPYLADWRLNRKVG</sequence>
<keyword evidence="18" id="KW-1185">Reference proteome</keyword>
<dbReference type="PANTHER" id="PTHR16631:SF17">
    <property type="entry name" value="GLUCAN ENDO-1,3-BETA-GLUCOSIDASE BTGC"/>
    <property type="match status" value="1"/>
</dbReference>
<feature type="transmembrane region" description="Helical" evidence="16">
    <location>
        <begin position="383"/>
        <end position="403"/>
    </location>
</feature>
<comment type="function">
    <text evidence="13">Glucanases play a role in cell expansion during growth, in cell-cell fusion during mating, and in spore release during sporulation. This enzyme may be involved in beta-glucan degradation. Active on laminarin and lichenan.</text>
</comment>
<dbReference type="InterPro" id="IPR050732">
    <property type="entry name" value="Beta-glucan_modifiers"/>
</dbReference>
<dbReference type="GO" id="GO:0071555">
    <property type="term" value="P:cell wall organization"/>
    <property type="evidence" value="ECO:0007669"/>
    <property type="project" value="UniProtKB-KW"/>
</dbReference>
<evidence type="ECO:0000256" key="12">
    <source>
        <dbReference type="ARBA" id="ARBA00023326"/>
    </source>
</evidence>
<dbReference type="Gene3D" id="3.20.20.80">
    <property type="entry name" value="Glycosidases"/>
    <property type="match status" value="1"/>
</dbReference>
<evidence type="ECO:0000313" key="17">
    <source>
        <dbReference type="EMBL" id="SEH37447.1"/>
    </source>
</evidence>
<evidence type="ECO:0000256" key="9">
    <source>
        <dbReference type="ARBA" id="ARBA00023180"/>
    </source>
</evidence>
<evidence type="ECO:0000256" key="8">
    <source>
        <dbReference type="ARBA" id="ARBA00023136"/>
    </source>
</evidence>
<gene>
    <name evidence="17" type="ORF">SAMN04244559_01970</name>
</gene>
<evidence type="ECO:0000256" key="3">
    <source>
        <dbReference type="ARBA" id="ARBA00022475"/>
    </source>
</evidence>
<evidence type="ECO:0000256" key="13">
    <source>
        <dbReference type="ARBA" id="ARBA00037649"/>
    </source>
</evidence>
<keyword evidence="12" id="KW-0624">Polysaccharide degradation</keyword>
<keyword evidence="10" id="KW-0119">Carbohydrate metabolism</keyword>
<evidence type="ECO:0000256" key="16">
    <source>
        <dbReference type="SAM" id="Phobius"/>
    </source>
</evidence>
<keyword evidence="3" id="KW-1003">Cell membrane</keyword>
<keyword evidence="11" id="KW-0961">Cell wall biogenesis/degradation</keyword>
<evidence type="ECO:0000256" key="1">
    <source>
        <dbReference type="ARBA" id="ARBA00004191"/>
    </source>
</evidence>
<keyword evidence="4" id="KW-0134">Cell wall</keyword>
<dbReference type="GO" id="GO:0004553">
    <property type="term" value="F:hydrolase activity, hydrolyzing O-glycosyl compounds"/>
    <property type="evidence" value="ECO:0007669"/>
    <property type="project" value="InterPro"/>
</dbReference>
<feature type="transmembrane region" description="Helical" evidence="16">
    <location>
        <begin position="312"/>
        <end position="333"/>
    </location>
</feature>
<dbReference type="EMBL" id="FNWO01000007">
    <property type="protein sequence ID" value="SEH37447.1"/>
    <property type="molecule type" value="Genomic_DNA"/>
</dbReference>
<evidence type="ECO:0000256" key="6">
    <source>
        <dbReference type="ARBA" id="ARBA00022729"/>
    </source>
</evidence>
<evidence type="ECO:0000313" key="18">
    <source>
        <dbReference type="Proteomes" id="UP000182983"/>
    </source>
</evidence>
<keyword evidence="7" id="KW-0378">Hydrolase</keyword>
<dbReference type="InterPro" id="IPR000490">
    <property type="entry name" value="Glyco_hydro_17"/>
</dbReference>
<dbReference type="GO" id="GO:0005886">
    <property type="term" value="C:plasma membrane"/>
    <property type="evidence" value="ECO:0007669"/>
    <property type="project" value="UniProtKB-SubCell"/>
</dbReference>
<name>A0A1H6HNN8_MAGFU</name>
<feature type="transmembrane region" description="Helical" evidence="16">
    <location>
        <begin position="539"/>
        <end position="555"/>
    </location>
</feature>
<dbReference type="OrthoDB" id="9806824at2"/>
<keyword evidence="5" id="KW-0964">Secreted</keyword>
<evidence type="ECO:0000256" key="4">
    <source>
        <dbReference type="ARBA" id="ARBA00022512"/>
    </source>
</evidence>